<proteinExistence type="inferred from homology"/>
<evidence type="ECO:0000256" key="4">
    <source>
        <dbReference type="ARBA" id="ARBA00022692"/>
    </source>
</evidence>
<dbReference type="PANTHER" id="PTHR10590">
    <property type="entry name" value="SODIUM/NUCLEOSIDE COTRANSPORTER"/>
    <property type="match status" value="1"/>
</dbReference>
<evidence type="ECO:0000313" key="11">
    <source>
        <dbReference type="EMBL" id="QYA42305.1"/>
    </source>
</evidence>
<dbReference type="Proteomes" id="UP000826802">
    <property type="component" value="Chromosome"/>
</dbReference>
<feature type="domain" description="Nucleoside transporter/FeoB GTPase Gate" evidence="10">
    <location>
        <begin position="98"/>
        <end position="196"/>
    </location>
</feature>
<accession>A0AAE7QB19</accession>
<evidence type="ECO:0000256" key="1">
    <source>
        <dbReference type="ARBA" id="ARBA00004651"/>
    </source>
</evidence>
<feature type="domain" description="Concentrative nucleoside transporter N-terminal" evidence="8">
    <location>
        <begin position="8"/>
        <end position="81"/>
    </location>
</feature>
<dbReference type="Pfam" id="PF07670">
    <property type="entry name" value="Gate"/>
    <property type="match status" value="1"/>
</dbReference>
<keyword evidence="6 7" id="KW-0472">Membrane</keyword>
<keyword evidence="3" id="KW-1003">Cell membrane</keyword>
<evidence type="ECO:0000256" key="2">
    <source>
        <dbReference type="ARBA" id="ARBA00009033"/>
    </source>
</evidence>
<evidence type="ECO:0000259" key="9">
    <source>
        <dbReference type="Pfam" id="PF07662"/>
    </source>
</evidence>
<keyword evidence="4 7" id="KW-0812">Transmembrane</keyword>
<reference evidence="11 12" key="1">
    <citation type="submission" date="2021-07" db="EMBL/GenBank/DDBJ databases">
        <title>Prevalence and characterization of methicillin-resistant Macrococcus spp. in food producing animals and meat in Switzerland in 2019.</title>
        <authorList>
            <person name="Keller J.E."/>
            <person name="Schwendener S."/>
            <person name="Neuenschwander J."/>
            <person name="Overesch G."/>
            <person name="Perreten V."/>
        </authorList>
    </citation>
    <scope>NUCLEOTIDE SEQUENCE [LARGE SCALE GENOMIC DNA]</scope>
    <source>
        <strain evidence="11 12">19Msa0936</strain>
    </source>
</reference>
<feature type="transmembrane region" description="Helical" evidence="7">
    <location>
        <begin position="171"/>
        <end position="191"/>
    </location>
</feature>
<evidence type="ECO:0000259" key="8">
    <source>
        <dbReference type="Pfam" id="PF01773"/>
    </source>
</evidence>
<sequence>MNYIIGIIGLVVFLLLAWVMSSDKKSVRWQYIGIMMAIQFLFAFLLLKTSGGIKLVEALATGFGYLLGYAEQGVNFVFGGLENPAVGKVPAASTFFMDVLLPITFISALIGILQYLKILPFIIKYLGWLISKVNGMGKLESFNAVAAAILGQSEVFISIKKQLPYIPKHRLYTLTASAMSTVSLSIVGAYFTMIEPKYVVTAIILNLFGGFIVASIINPYVVSAEEEDAVIMGTNTDEKKQSFFEMLGEYILDGFKVAVIVAAMLIGYIALIAMLNGIVDAFTPGEMNFQTILGYLFAPLAFLTGIAWDDAVRAGSIMATKLVSNEFVAMLDIQSIVKGKTGELSEHAIGIVSVFLVSFANFSSIGIIAGAIKSLNNEQGDVVARFGLKLLYGATLVSFISATIAGFFL</sequence>
<feature type="transmembrane region" description="Helical" evidence="7">
    <location>
        <begin position="348"/>
        <end position="369"/>
    </location>
</feature>
<evidence type="ECO:0000256" key="5">
    <source>
        <dbReference type="ARBA" id="ARBA00022989"/>
    </source>
</evidence>
<feature type="domain" description="Concentrative nucleoside transporter C-terminal" evidence="9">
    <location>
        <begin position="198"/>
        <end position="406"/>
    </location>
</feature>
<gene>
    <name evidence="11" type="ORF">KYI11_12045</name>
</gene>
<feature type="transmembrane region" description="Helical" evidence="7">
    <location>
        <begin position="59"/>
        <end position="79"/>
    </location>
</feature>
<comment type="similarity">
    <text evidence="2">Belongs to the concentrative nucleoside transporter (CNT) (TC 2.A.41) family.</text>
</comment>
<dbReference type="GO" id="GO:0005886">
    <property type="term" value="C:plasma membrane"/>
    <property type="evidence" value="ECO:0007669"/>
    <property type="project" value="UniProtKB-SubCell"/>
</dbReference>
<dbReference type="AlphaFoldDB" id="A0AAE7QB19"/>
<dbReference type="InterPro" id="IPR002668">
    <property type="entry name" value="CNT_N_dom"/>
</dbReference>
<evidence type="ECO:0000256" key="6">
    <source>
        <dbReference type="ARBA" id="ARBA00023136"/>
    </source>
</evidence>
<feature type="transmembrane region" description="Helical" evidence="7">
    <location>
        <begin position="99"/>
        <end position="118"/>
    </location>
</feature>
<keyword evidence="5 7" id="KW-1133">Transmembrane helix</keyword>
<evidence type="ECO:0000259" key="10">
    <source>
        <dbReference type="Pfam" id="PF07670"/>
    </source>
</evidence>
<protein>
    <submittedName>
        <fullName evidence="11">NupC/NupG family nucleoside CNT transporter</fullName>
    </submittedName>
</protein>
<evidence type="ECO:0000256" key="7">
    <source>
        <dbReference type="SAM" id="Phobius"/>
    </source>
</evidence>
<organism evidence="11 12">
    <name type="scientific">Macrococcoides bohemicum</name>
    <dbReference type="NCBI Taxonomy" id="1903056"/>
    <lineage>
        <taxon>Bacteria</taxon>
        <taxon>Bacillati</taxon>
        <taxon>Bacillota</taxon>
        <taxon>Bacilli</taxon>
        <taxon>Bacillales</taxon>
        <taxon>Staphylococcaceae</taxon>
        <taxon>Macrococcoides</taxon>
    </lineage>
</organism>
<dbReference type="Pfam" id="PF01773">
    <property type="entry name" value="Nucleos_tra2_N"/>
    <property type="match status" value="1"/>
</dbReference>
<dbReference type="GeneID" id="99098642"/>
<dbReference type="GO" id="GO:0015293">
    <property type="term" value="F:symporter activity"/>
    <property type="evidence" value="ECO:0007669"/>
    <property type="project" value="TreeGrafter"/>
</dbReference>
<feature type="transmembrane region" description="Helical" evidence="7">
    <location>
        <begin position="31"/>
        <end position="47"/>
    </location>
</feature>
<feature type="transmembrane region" description="Helical" evidence="7">
    <location>
        <begin position="257"/>
        <end position="279"/>
    </location>
</feature>
<feature type="transmembrane region" description="Helical" evidence="7">
    <location>
        <begin position="291"/>
        <end position="308"/>
    </location>
</feature>
<feature type="transmembrane region" description="Helical" evidence="7">
    <location>
        <begin position="198"/>
        <end position="217"/>
    </location>
</feature>
<comment type="subcellular location">
    <subcellularLocation>
        <location evidence="1">Cell membrane</location>
        <topology evidence="1">Multi-pass membrane protein</topology>
    </subcellularLocation>
</comment>
<feature type="transmembrane region" description="Helical" evidence="7">
    <location>
        <begin position="390"/>
        <end position="408"/>
    </location>
</feature>
<dbReference type="PANTHER" id="PTHR10590:SF13">
    <property type="entry name" value="NUCLEOSIDE PERMEASE NUPC"/>
    <property type="match status" value="1"/>
</dbReference>
<keyword evidence="12" id="KW-1185">Reference proteome</keyword>
<name>A0AAE7QB19_9STAP</name>
<dbReference type="InterPro" id="IPR008276">
    <property type="entry name" value="C_nuclsd_transpt"/>
</dbReference>
<dbReference type="RefSeq" id="WP_096077846.1">
    <property type="nucleotide sequence ID" value="NZ_CP054482.1"/>
</dbReference>
<dbReference type="EMBL" id="CP079981">
    <property type="protein sequence ID" value="QYA42305.1"/>
    <property type="molecule type" value="Genomic_DNA"/>
</dbReference>
<evidence type="ECO:0000256" key="3">
    <source>
        <dbReference type="ARBA" id="ARBA00022475"/>
    </source>
</evidence>
<dbReference type="GO" id="GO:0005337">
    <property type="term" value="F:nucleoside transmembrane transporter activity"/>
    <property type="evidence" value="ECO:0007669"/>
    <property type="project" value="InterPro"/>
</dbReference>
<dbReference type="Pfam" id="PF07662">
    <property type="entry name" value="Nucleos_tra2_C"/>
    <property type="match status" value="1"/>
</dbReference>
<evidence type="ECO:0000313" key="12">
    <source>
        <dbReference type="Proteomes" id="UP000826802"/>
    </source>
</evidence>
<dbReference type="InterPro" id="IPR011657">
    <property type="entry name" value="CNT_C_dom"/>
</dbReference>
<dbReference type="InterPro" id="IPR011642">
    <property type="entry name" value="Gate_dom"/>
</dbReference>